<name>A0A2W4ZX50_9BACT</name>
<dbReference type="SUPFAM" id="SSF47473">
    <property type="entry name" value="EF-hand"/>
    <property type="match status" value="1"/>
</dbReference>
<dbReference type="Gene3D" id="1.10.238.10">
    <property type="entry name" value="EF-hand"/>
    <property type="match status" value="1"/>
</dbReference>
<evidence type="ECO:0000256" key="1">
    <source>
        <dbReference type="SAM" id="MobiDB-lite"/>
    </source>
</evidence>
<feature type="chain" id="PRO_5015856208" evidence="2">
    <location>
        <begin position="22"/>
        <end position="106"/>
    </location>
</feature>
<proteinExistence type="predicted"/>
<evidence type="ECO:0000313" key="4">
    <source>
        <dbReference type="EMBL" id="PZO86870.1"/>
    </source>
</evidence>
<feature type="signal peptide" evidence="2">
    <location>
        <begin position="1"/>
        <end position="21"/>
    </location>
</feature>
<feature type="domain" description="EF-hand" evidence="3">
    <location>
        <begin position="53"/>
        <end position="88"/>
    </location>
</feature>
<sequence>MKKLMMLSAALLAMQAAPALAQDGPKPHKEGKGMERYFDKQDTNKDGVITEAEAVAAAKARFTEVDANKDGKVTKDEAKAHHDAMRAKWKEKREEMKKLKEEAPKQ</sequence>
<keyword evidence="2" id="KW-0732">Signal</keyword>
<comment type="caution">
    <text evidence="4">The sequence shown here is derived from an EMBL/GenBank/DDBJ whole genome shotgun (WGS) entry which is preliminary data.</text>
</comment>
<feature type="region of interest" description="Disordered" evidence="1">
    <location>
        <begin position="20"/>
        <end position="45"/>
    </location>
</feature>
<evidence type="ECO:0000256" key="2">
    <source>
        <dbReference type="SAM" id="SignalP"/>
    </source>
</evidence>
<dbReference type="PROSITE" id="PS50222">
    <property type="entry name" value="EF_HAND_2"/>
    <property type="match status" value="1"/>
</dbReference>
<reference evidence="4 5" key="1">
    <citation type="submission" date="2017-08" db="EMBL/GenBank/DDBJ databases">
        <title>Infants hospitalized years apart are colonized by the same room-sourced microbial strains.</title>
        <authorList>
            <person name="Brooks B."/>
            <person name="Olm M.R."/>
            <person name="Firek B.A."/>
            <person name="Baker R."/>
            <person name="Thomas B.C."/>
            <person name="Morowitz M.J."/>
            <person name="Banfield J.F."/>
        </authorList>
    </citation>
    <scope>NUCLEOTIDE SEQUENCE [LARGE SCALE GENOMIC DNA]</scope>
    <source>
        <strain evidence="4">S2_018_000_R2_104</strain>
    </source>
</reference>
<dbReference type="AlphaFoldDB" id="A0A2W4ZX50"/>
<organism evidence="4 5">
    <name type="scientific">Micavibrio aeruginosavorus</name>
    <dbReference type="NCBI Taxonomy" id="349221"/>
    <lineage>
        <taxon>Bacteria</taxon>
        <taxon>Pseudomonadati</taxon>
        <taxon>Bdellovibrionota</taxon>
        <taxon>Bdellovibrionia</taxon>
        <taxon>Bdellovibrionales</taxon>
        <taxon>Pseudobdellovibrionaceae</taxon>
        <taxon>Micavibrio</taxon>
    </lineage>
</organism>
<feature type="region of interest" description="Disordered" evidence="1">
    <location>
        <begin position="73"/>
        <end position="106"/>
    </location>
</feature>
<protein>
    <submittedName>
        <fullName evidence="4">Calcium-binding protein</fullName>
    </submittedName>
</protein>
<feature type="compositionally biased region" description="Basic and acidic residues" evidence="1">
    <location>
        <begin position="25"/>
        <end position="45"/>
    </location>
</feature>
<dbReference type="Proteomes" id="UP000249557">
    <property type="component" value="Unassembled WGS sequence"/>
</dbReference>
<dbReference type="InterPro" id="IPR002048">
    <property type="entry name" value="EF_hand_dom"/>
</dbReference>
<accession>A0A2W4ZX50</accession>
<evidence type="ECO:0000313" key="5">
    <source>
        <dbReference type="Proteomes" id="UP000249557"/>
    </source>
</evidence>
<dbReference type="GO" id="GO:0005509">
    <property type="term" value="F:calcium ion binding"/>
    <property type="evidence" value="ECO:0007669"/>
    <property type="project" value="InterPro"/>
</dbReference>
<evidence type="ECO:0000259" key="3">
    <source>
        <dbReference type="PROSITE" id="PS50222"/>
    </source>
</evidence>
<dbReference type="Pfam" id="PF13202">
    <property type="entry name" value="EF-hand_5"/>
    <property type="match status" value="2"/>
</dbReference>
<dbReference type="EMBL" id="QFNK01000086">
    <property type="protein sequence ID" value="PZO86870.1"/>
    <property type="molecule type" value="Genomic_DNA"/>
</dbReference>
<dbReference type="InterPro" id="IPR011992">
    <property type="entry name" value="EF-hand-dom_pair"/>
</dbReference>
<gene>
    <name evidence="4" type="ORF">DI626_05340</name>
</gene>